<name>A0A922T0Q8_9PLEO</name>
<dbReference type="OMA" id="NWAQMTP"/>
<dbReference type="PANTHER" id="PTHR39474:SF1">
    <property type="entry name" value="FUNGAL SPECIFIC TRANSCRIPTION FACTOR"/>
    <property type="match status" value="1"/>
</dbReference>
<keyword evidence="3" id="KW-1185">Reference proteome</keyword>
<organism evidence="2 3">
    <name type="scientific">Pyrenophora tritici-repentis</name>
    <dbReference type="NCBI Taxonomy" id="45151"/>
    <lineage>
        <taxon>Eukaryota</taxon>
        <taxon>Fungi</taxon>
        <taxon>Dikarya</taxon>
        <taxon>Ascomycota</taxon>
        <taxon>Pezizomycotina</taxon>
        <taxon>Dothideomycetes</taxon>
        <taxon>Pleosporomycetidae</taxon>
        <taxon>Pleosporales</taxon>
        <taxon>Pleosporineae</taxon>
        <taxon>Pleosporaceae</taxon>
        <taxon>Pyrenophora</taxon>
    </lineage>
</organism>
<proteinExistence type="predicted"/>
<dbReference type="AlphaFoldDB" id="A0A922T0Q8"/>
<comment type="caution">
    <text evidence="2">The sequence shown here is derived from an EMBL/GenBank/DDBJ whole genome shotgun (WGS) entry which is preliminary data.</text>
</comment>
<reference evidence="3" key="1">
    <citation type="journal article" date="2022" name="Microb. Genom.">
        <title>A global pangenome for the wheat fungal pathogen Pyrenophora tritici-repentis and prediction of effector protein structural homology.</title>
        <authorList>
            <person name="Moolhuijzen P.M."/>
            <person name="See P.T."/>
            <person name="Shi G."/>
            <person name="Powell H.R."/>
            <person name="Cockram J."/>
            <person name="Jorgensen L.N."/>
            <person name="Benslimane H."/>
            <person name="Strelkov S.E."/>
            <person name="Turner J."/>
            <person name="Liu Z."/>
            <person name="Moffat C.S."/>
        </authorList>
    </citation>
    <scope>NUCLEOTIDE SEQUENCE [LARGE SCALE GENOMIC DNA]</scope>
</reference>
<evidence type="ECO:0000256" key="1">
    <source>
        <dbReference type="SAM" id="MobiDB-lite"/>
    </source>
</evidence>
<protein>
    <submittedName>
        <fullName evidence="2">Uncharacterized protein</fullName>
    </submittedName>
</protein>
<gene>
    <name evidence="2" type="ORF">Ptr86124_005910</name>
</gene>
<evidence type="ECO:0000313" key="3">
    <source>
        <dbReference type="Proteomes" id="UP000249757"/>
    </source>
</evidence>
<sequence>MSTSTSTSTSTAKSPAETPQQNPPSPSSSQTPLPLPPLPTDLDPTTITTTLPVGGDAVKLDKLGPLVVNKDGTLSRIANWEQMADIERANTLRILCKRNMLRREDLERKGRAGEGG</sequence>
<dbReference type="EMBL" id="NRDI02000007">
    <property type="protein sequence ID" value="KAI1514587.1"/>
    <property type="molecule type" value="Genomic_DNA"/>
</dbReference>
<feature type="compositionally biased region" description="Low complexity" evidence="1">
    <location>
        <begin position="1"/>
        <end position="11"/>
    </location>
</feature>
<dbReference type="Proteomes" id="UP000249757">
    <property type="component" value="Unassembled WGS sequence"/>
</dbReference>
<evidence type="ECO:0000313" key="2">
    <source>
        <dbReference type="EMBL" id="KAI1514587.1"/>
    </source>
</evidence>
<accession>A0A922T0Q8</accession>
<feature type="region of interest" description="Disordered" evidence="1">
    <location>
        <begin position="1"/>
        <end position="47"/>
    </location>
</feature>
<dbReference type="PANTHER" id="PTHR39474">
    <property type="entry name" value="UNNAMED PRODUCT"/>
    <property type="match status" value="1"/>
</dbReference>